<geneLocation type="plasmid" evidence="3">
    <name>pthaf100_a</name>
</geneLocation>
<accession>A0A5P9CRC1</accession>
<keyword evidence="1" id="KW-0175">Coiled coil</keyword>
<dbReference type="OrthoDB" id="6455159at2"/>
<dbReference type="RefSeq" id="WP_152432227.1">
    <property type="nucleotide sequence ID" value="NZ_CBCSDK010000029.1"/>
</dbReference>
<protein>
    <submittedName>
        <fullName evidence="2">Uncharacterized protein</fullName>
    </submittedName>
</protein>
<keyword evidence="3" id="KW-1185">Reference proteome</keyword>
<evidence type="ECO:0000256" key="1">
    <source>
        <dbReference type="SAM" id="Coils"/>
    </source>
</evidence>
<dbReference type="Proteomes" id="UP000326936">
    <property type="component" value="Plasmid pTHAF100_a"/>
</dbReference>
<evidence type="ECO:0000313" key="3">
    <source>
        <dbReference type="Proteomes" id="UP000326936"/>
    </source>
</evidence>
<name>A0A5P9CRC1_9VIBR</name>
<feature type="coiled-coil region" evidence="1">
    <location>
        <begin position="203"/>
        <end position="237"/>
    </location>
</feature>
<proteinExistence type="predicted"/>
<gene>
    <name evidence="2" type="ORF">FIV01_17515</name>
</gene>
<keyword evidence="2" id="KW-0614">Plasmid</keyword>
<sequence>MSEVNFRVSPTVAALESNSDMEAVIAKSSPVVQRAAAASPQATSPTSQSLFSAGFSDPLDLIDDLLSMYITTQTEAADKLSKEIEAKSKAIADINSLWGEIMVDALANVDDADKENGFGPGKNGTETLSSSTLLKIEEIIQETTGEDISVILGGSGYYRLDSSGHVTNSIDNTARIVCSCTYDQLQEMNARMTAYCDKIQVDLDTEQQEFKNMMTEISSAQEELRDVRRSVVSMSQQG</sequence>
<dbReference type="EMBL" id="CP045351">
    <property type="protein sequence ID" value="QFT28192.1"/>
    <property type="molecule type" value="Genomic_DNA"/>
</dbReference>
<evidence type="ECO:0000313" key="2">
    <source>
        <dbReference type="EMBL" id="QFT28192.1"/>
    </source>
</evidence>
<organism evidence="2 3">
    <name type="scientific">Vibrio aquimaris</name>
    <dbReference type="NCBI Taxonomy" id="2587862"/>
    <lineage>
        <taxon>Bacteria</taxon>
        <taxon>Pseudomonadati</taxon>
        <taxon>Pseudomonadota</taxon>
        <taxon>Gammaproteobacteria</taxon>
        <taxon>Vibrionales</taxon>
        <taxon>Vibrionaceae</taxon>
        <taxon>Vibrio</taxon>
    </lineage>
</organism>
<reference evidence="2 3" key="1">
    <citation type="submission" date="2019-10" db="EMBL/GenBank/DDBJ databases">
        <title>Complete genome sequence of Vibrio sp. strain THAF100, isolated from non-filtered water from the water column of tank 6 of a marine aquarium containing stony-coral fragments. Water maintained at 26 degree C.</title>
        <authorList>
            <person name="Ruckert C."/>
            <person name="Franco A."/>
            <person name="Kalinowski J."/>
            <person name="Glaeser S."/>
        </authorList>
    </citation>
    <scope>NUCLEOTIDE SEQUENCE [LARGE SCALE GENOMIC DNA]</scope>
    <source>
        <strain evidence="2 3">THAF100</strain>
        <plasmid evidence="3">pthaf100_a</plasmid>
    </source>
</reference>
<dbReference type="KEGG" id="vaq:FIV01_17515"/>
<dbReference type="AlphaFoldDB" id="A0A5P9CRC1"/>